<keyword evidence="2" id="KW-1185">Reference proteome</keyword>
<organism evidence="1 2">
    <name type="scientific">Persea americana</name>
    <name type="common">Avocado</name>
    <dbReference type="NCBI Taxonomy" id="3435"/>
    <lineage>
        <taxon>Eukaryota</taxon>
        <taxon>Viridiplantae</taxon>
        <taxon>Streptophyta</taxon>
        <taxon>Embryophyta</taxon>
        <taxon>Tracheophyta</taxon>
        <taxon>Spermatophyta</taxon>
        <taxon>Magnoliopsida</taxon>
        <taxon>Magnoliidae</taxon>
        <taxon>Laurales</taxon>
        <taxon>Lauraceae</taxon>
        <taxon>Persea</taxon>
    </lineage>
</organism>
<sequence length="633" mass="70310">MSTGGADGPSQGPRPGSHTKEGMGSWALTASTRGGEEEEGDEIGFLCRLPVPHLLYFSDPPHVQTCRADVEEKEHASSPHRPTRALEDRILTVRANLPSSTGVGVSLTFLKKQREREKPRERERERESCLAAGVRIYAIATGHMPALQMKAKPNVGCLREGSSLHAGHHSTKISKRSGFQVKISKQAAMLDTSVQSHEDVASVVEVCGQDSECSEDMEHRDLLTGAAVHIQKTTVPSFDSSLVDRLGSLQPTCPSILETIFSPIFEPNDAHCNPLDHDIAGIPVVSHQQPRLDGASDDSDDGSCSSSDYQQSCNVSDFHISDMSVASLPFDEDEGLHDIITANTCPESPDYECTDPDMMIDVADRYMILPFLDDTVETRKVQDRESVEEVTMNSDDSCLYLAIHQMKPSDQETISAHCENPDEADGFDPHLFIKNLPDLSEVVPSQQPLLLPKETRKRKPVTLVLDLDETLVHSTLEHCDDADFTFSVYFNMKENTVYVRQRPYLDVFLKRVAEMFEVIIFTASQSIYAEQLLNILDPDRKFISQRVYRESCVFSDGAYTKDLTVLGLDLAKVAIVDNSPQVYRLQVNNGIPIRSWFDDPSDCALISLLPFLETLVNADDVRPIIAKQFGNKE</sequence>
<dbReference type="EMBL" id="CM056814">
    <property type="protein sequence ID" value="KAJ8626853.1"/>
    <property type="molecule type" value="Genomic_DNA"/>
</dbReference>
<protein>
    <submittedName>
        <fullName evidence="1">Uncharacterized protein</fullName>
    </submittedName>
</protein>
<proteinExistence type="predicted"/>
<evidence type="ECO:0000313" key="2">
    <source>
        <dbReference type="Proteomes" id="UP001234297"/>
    </source>
</evidence>
<comment type="caution">
    <text evidence="1">The sequence shown here is derived from an EMBL/GenBank/DDBJ whole genome shotgun (WGS) entry which is preliminary data.</text>
</comment>
<accession>A0ACC2L0H9</accession>
<gene>
    <name evidence="1" type="ORF">MRB53_020160</name>
</gene>
<name>A0ACC2L0H9_PERAE</name>
<dbReference type="Proteomes" id="UP001234297">
    <property type="component" value="Chromosome 6"/>
</dbReference>
<evidence type="ECO:0000313" key="1">
    <source>
        <dbReference type="EMBL" id="KAJ8626853.1"/>
    </source>
</evidence>
<reference evidence="1 2" key="1">
    <citation type="journal article" date="2022" name="Hortic Res">
        <title>A haplotype resolved chromosomal level avocado genome allows analysis of novel avocado genes.</title>
        <authorList>
            <person name="Nath O."/>
            <person name="Fletcher S.J."/>
            <person name="Hayward A."/>
            <person name="Shaw L.M."/>
            <person name="Masouleh A.K."/>
            <person name="Furtado A."/>
            <person name="Henry R.J."/>
            <person name="Mitter N."/>
        </authorList>
    </citation>
    <scope>NUCLEOTIDE SEQUENCE [LARGE SCALE GENOMIC DNA]</scope>
    <source>
        <strain evidence="2">cv. Hass</strain>
    </source>
</reference>